<keyword evidence="1" id="KW-0600">Photoreceptor protein</keyword>
<dbReference type="SMART" id="SM00065">
    <property type="entry name" value="GAF"/>
    <property type="match status" value="1"/>
</dbReference>
<reference evidence="7" key="1">
    <citation type="submission" date="2021-11" db="EMBL/GenBank/DDBJ databases">
        <title>Streptomyces corallinus and Kineosporia corallina sp. nov., two new coral-derived marine actinobacteria.</title>
        <authorList>
            <person name="Buangrab K."/>
            <person name="Sutthacheep M."/>
            <person name="Yeemin T."/>
            <person name="Harunari E."/>
            <person name="Igarashi Y."/>
            <person name="Sripreechasak P."/>
            <person name="Kanchanasin P."/>
            <person name="Tanasupawat S."/>
            <person name="Phongsopitanun W."/>
        </authorList>
    </citation>
    <scope>NUCLEOTIDE SEQUENCE</scope>
    <source>
        <strain evidence="7">JCM 31032</strain>
    </source>
</reference>
<dbReference type="InterPro" id="IPR001932">
    <property type="entry name" value="PPM-type_phosphatase-like_dom"/>
</dbReference>
<keyword evidence="8" id="KW-1185">Reference proteome</keyword>
<dbReference type="EMBL" id="JAJOMB010000007">
    <property type="protein sequence ID" value="MCD5312174.1"/>
    <property type="molecule type" value="Genomic_DNA"/>
</dbReference>
<dbReference type="Gene3D" id="3.60.40.10">
    <property type="entry name" value="PPM-type phosphatase domain"/>
    <property type="match status" value="1"/>
</dbReference>
<keyword evidence="5" id="KW-0675">Receptor</keyword>
<dbReference type="Pfam" id="PF08446">
    <property type="entry name" value="PAS_2"/>
    <property type="match status" value="1"/>
</dbReference>
<dbReference type="InterPro" id="IPR043150">
    <property type="entry name" value="Phytochrome_PHY_sf"/>
</dbReference>
<dbReference type="Gene3D" id="3.30.450.270">
    <property type="match status" value="1"/>
</dbReference>
<evidence type="ECO:0000313" key="7">
    <source>
        <dbReference type="EMBL" id="MCD5312174.1"/>
    </source>
</evidence>
<dbReference type="GO" id="GO:0016791">
    <property type="term" value="F:phosphatase activity"/>
    <property type="evidence" value="ECO:0007669"/>
    <property type="project" value="TreeGrafter"/>
</dbReference>
<dbReference type="SUPFAM" id="SSF55781">
    <property type="entry name" value="GAF domain-like"/>
    <property type="match status" value="2"/>
</dbReference>
<proteinExistence type="predicted"/>
<dbReference type="PANTHER" id="PTHR43156:SF2">
    <property type="entry name" value="STAGE II SPORULATION PROTEIN E"/>
    <property type="match status" value="1"/>
</dbReference>
<dbReference type="InterPro" id="IPR035965">
    <property type="entry name" value="PAS-like_dom_sf"/>
</dbReference>
<dbReference type="RefSeq" id="WP_231442119.1">
    <property type="nucleotide sequence ID" value="NZ_JAJOMB010000007.1"/>
</dbReference>
<evidence type="ECO:0000313" key="8">
    <source>
        <dbReference type="Proteomes" id="UP001138997"/>
    </source>
</evidence>
<gene>
    <name evidence="7" type="ORF">LR394_14790</name>
</gene>
<evidence type="ECO:0000256" key="5">
    <source>
        <dbReference type="ARBA" id="ARBA00023170"/>
    </source>
</evidence>
<evidence type="ECO:0000256" key="4">
    <source>
        <dbReference type="ARBA" id="ARBA00022991"/>
    </source>
</evidence>
<dbReference type="PROSITE" id="PS50046">
    <property type="entry name" value="PHYTOCHROME_2"/>
    <property type="match status" value="1"/>
</dbReference>
<dbReference type="InterPro" id="IPR029016">
    <property type="entry name" value="GAF-like_dom_sf"/>
</dbReference>
<keyword evidence="2" id="KW-0716">Sensory transduction</keyword>
<dbReference type="InterPro" id="IPR003018">
    <property type="entry name" value="GAF"/>
</dbReference>
<dbReference type="SUPFAM" id="SSF81606">
    <property type="entry name" value="PP2C-like"/>
    <property type="match status" value="1"/>
</dbReference>
<dbReference type="Gene3D" id="3.30.450.40">
    <property type="match status" value="1"/>
</dbReference>
<comment type="caution">
    <text evidence="7">The sequence shown here is derived from an EMBL/GenBank/DDBJ whole genome shotgun (WGS) entry which is preliminary data.</text>
</comment>
<dbReference type="SMART" id="SM00331">
    <property type="entry name" value="PP2C_SIG"/>
    <property type="match status" value="1"/>
</dbReference>
<dbReference type="InterPro" id="IPR013654">
    <property type="entry name" value="PAS_2"/>
</dbReference>
<evidence type="ECO:0000259" key="6">
    <source>
        <dbReference type="PROSITE" id="PS50046"/>
    </source>
</evidence>
<dbReference type="InterPro" id="IPR016132">
    <property type="entry name" value="Phyto_chromo_attachment"/>
</dbReference>
<dbReference type="PRINTS" id="PR01033">
    <property type="entry name" value="PHYTOCHROME"/>
</dbReference>
<evidence type="ECO:0000256" key="2">
    <source>
        <dbReference type="ARBA" id="ARBA00022606"/>
    </source>
</evidence>
<sequence length="736" mass="79221">MSEQQVSPPDLGDCAREPIQYPGSVQPHGVLVVLHAHRHTLLTASESLAEFLPEAQAQPGTPAALVFGPQLWAEVAQRVAEDDLLEPIRWLGPEGSRWAGRAVDVLVHFSGENRLVVELEAVSEESLGRSVSLSATNTQIGRLRAAATSGAVFERLTAAVQRVTGFDRVMVYRFDREWNGEVIAEQRRPHLEPFLGLRYPESDIPAQARKLYAVNRLRFIVDSHADAARLLPRVPEDGEGELDLSFAPLRSVSPVHLEYLRGMGVRASMSVSMVRNGVLWGLVACHHYSAPLQPSHDERAAADFLTQAAMEIVTTRETSEDAARLAAGQRRLERLLPVLEQPQLAPTEALAGADLALVAGLADASGVVVRAGAVQSTWGVAPEPAVAEQIVARLARTDGVPAFTDDLADLGTDEVAGALVLPLSPGHWMLWLNRAVERTVRWAGDPHDKTITIRSDGTARIGPRKSFAAAEEKLQGRSAPWDSWKVQAVAALGTAATAQLRRYERDAVSIVEDLHDSLQPSRLPHVPGAELQVRYVPAPDGRFAGDWWDCFELPGGKLALVVGDVTGHGSAVTATMTQLRTALRAYLLEGAPPAETLARLDALANLVFRPTLATVVLALYDCATGGLEIARAGHPHPVLAQAGPILMDARLPVGLGVDTPAVSWSGTLEPGETLVLYSDGLSEDRRLSPEESIQRLAGTVAEVGQEPLAKLADALIEAAPQPRTDDTTLLAIRRKL</sequence>
<dbReference type="Pfam" id="PF07228">
    <property type="entry name" value="SpoIIE"/>
    <property type="match status" value="1"/>
</dbReference>
<dbReference type="GO" id="GO:0006355">
    <property type="term" value="P:regulation of DNA-templated transcription"/>
    <property type="evidence" value="ECO:0007669"/>
    <property type="project" value="InterPro"/>
</dbReference>
<dbReference type="InterPro" id="IPR036457">
    <property type="entry name" value="PPM-type-like_dom_sf"/>
</dbReference>
<accession>A0A9X1STQ4</accession>
<evidence type="ECO:0000256" key="3">
    <source>
        <dbReference type="ARBA" id="ARBA00022801"/>
    </source>
</evidence>
<name>A0A9X1STQ4_9ACTN</name>
<dbReference type="GO" id="GO:0009584">
    <property type="term" value="P:detection of visible light"/>
    <property type="evidence" value="ECO:0007669"/>
    <property type="project" value="InterPro"/>
</dbReference>
<dbReference type="InterPro" id="IPR052016">
    <property type="entry name" value="Bact_Sigma-Reg"/>
</dbReference>
<dbReference type="Pfam" id="PF01590">
    <property type="entry name" value="GAF"/>
    <property type="match status" value="1"/>
</dbReference>
<dbReference type="Pfam" id="PF00360">
    <property type="entry name" value="PHY"/>
    <property type="match status" value="1"/>
</dbReference>
<keyword evidence="3" id="KW-0378">Hydrolase</keyword>
<keyword evidence="4" id="KW-0157">Chromophore</keyword>
<dbReference type="InterPro" id="IPR013515">
    <property type="entry name" value="Phytochrome_cen-reg"/>
</dbReference>
<dbReference type="InterPro" id="IPR001294">
    <property type="entry name" value="Phytochrome"/>
</dbReference>
<dbReference type="Proteomes" id="UP001138997">
    <property type="component" value="Unassembled WGS sequence"/>
</dbReference>
<dbReference type="Gene3D" id="3.30.450.20">
    <property type="entry name" value="PAS domain"/>
    <property type="match status" value="1"/>
</dbReference>
<dbReference type="AlphaFoldDB" id="A0A9X1STQ4"/>
<dbReference type="GO" id="GO:0009881">
    <property type="term" value="F:photoreceptor activity"/>
    <property type="evidence" value="ECO:0007669"/>
    <property type="project" value="UniProtKB-KW"/>
</dbReference>
<dbReference type="SUPFAM" id="SSF55785">
    <property type="entry name" value="PYP-like sensor domain (PAS domain)"/>
    <property type="match status" value="1"/>
</dbReference>
<evidence type="ECO:0000256" key="1">
    <source>
        <dbReference type="ARBA" id="ARBA00022543"/>
    </source>
</evidence>
<dbReference type="PANTHER" id="PTHR43156">
    <property type="entry name" value="STAGE II SPORULATION PROTEIN E-RELATED"/>
    <property type="match status" value="1"/>
</dbReference>
<organism evidence="7 8">
    <name type="scientific">Kineosporia babensis</name>
    <dbReference type="NCBI Taxonomy" id="499548"/>
    <lineage>
        <taxon>Bacteria</taxon>
        <taxon>Bacillati</taxon>
        <taxon>Actinomycetota</taxon>
        <taxon>Actinomycetes</taxon>
        <taxon>Kineosporiales</taxon>
        <taxon>Kineosporiaceae</taxon>
        <taxon>Kineosporia</taxon>
    </lineage>
</organism>
<protein>
    <submittedName>
        <fullName evidence="7">SpoIIE family protein phosphatase</fullName>
    </submittedName>
</protein>
<feature type="domain" description="Phytochrome chromophore attachment site" evidence="6">
    <location>
        <begin position="148"/>
        <end position="307"/>
    </location>
</feature>